<evidence type="ECO:0000313" key="3">
    <source>
        <dbReference type="EMBL" id="RCK68306.1"/>
    </source>
</evidence>
<dbReference type="Pfam" id="PF09588">
    <property type="entry name" value="YqaJ"/>
    <property type="match status" value="1"/>
</dbReference>
<keyword evidence="4" id="KW-1185">Reference proteome</keyword>
<evidence type="ECO:0000313" key="4">
    <source>
        <dbReference type="Proteomes" id="UP000252770"/>
    </source>
</evidence>
<dbReference type="InterPro" id="IPR051703">
    <property type="entry name" value="NF-kappa-B_Signaling_Reg"/>
</dbReference>
<dbReference type="RefSeq" id="WP_114127867.1">
    <property type="nucleotide sequence ID" value="NZ_QOUI01000012.1"/>
</dbReference>
<gene>
    <name evidence="3" type="ORF">DT076_16805</name>
</gene>
<dbReference type="NCBIfam" id="TIGR03033">
    <property type="entry name" value="phage_rel_nuc"/>
    <property type="match status" value="1"/>
</dbReference>
<dbReference type="Gene3D" id="3.90.320.10">
    <property type="match status" value="1"/>
</dbReference>
<dbReference type="InterPro" id="IPR011604">
    <property type="entry name" value="PDDEXK-like_dom_sf"/>
</dbReference>
<sequence length="311" mass="35379">MPRLIATYEPGSAEWLEQRSTRLGGSEVAAVLGLSPWESRLSLWLRKAGAVGPQPDTADTEWGRRLESAVLQRWRDDHPDWRVRRRGQTFLHDEHDWMLASPDAIVHRRRRGELDEVVEVKQARYDDEWGTPGTDKIPVYYLTQVRWYLAVLGLRRARVIVLIGGTDYREYIVEQDPGDLELMMREGRAFLDSIAAGQRPDIDGHAQTLQVLREEHPDIDRDTETELDAATALAYLEAEAALEAAKTESNRRKGQVLHAMGRTHRAVFAGRRIAYRTARKRADGSPGTPYLQLQRSETKKPAITQPKENAA</sequence>
<reference evidence="3 4" key="1">
    <citation type="submission" date="2018-07" db="EMBL/GenBank/DDBJ databases">
        <title>Desertimonas flava gen. nov. sp. nov.</title>
        <authorList>
            <person name="Liu S."/>
        </authorList>
    </citation>
    <scope>NUCLEOTIDE SEQUENCE [LARGE SCALE GENOMIC DNA]</scope>
    <source>
        <strain evidence="3 4">16Sb5-5</strain>
    </source>
</reference>
<proteinExistence type="predicted"/>
<dbReference type="Proteomes" id="UP000252770">
    <property type="component" value="Unassembled WGS sequence"/>
</dbReference>
<evidence type="ECO:0000256" key="1">
    <source>
        <dbReference type="SAM" id="MobiDB-lite"/>
    </source>
</evidence>
<organism evidence="3 4">
    <name type="scientific">Desertihabitans brevis</name>
    <dbReference type="NCBI Taxonomy" id="2268447"/>
    <lineage>
        <taxon>Bacteria</taxon>
        <taxon>Bacillati</taxon>
        <taxon>Actinomycetota</taxon>
        <taxon>Actinomycetes</taxon>
        <taxon>Propionibacteriales</taxon>
        <taxon>Propionibacteriaceae</taxon>
        <taxon>Desertihabitans</taxon>
    </lineage>
</organism>
<dbReference type="SUPFAM" id="SSF52980">
    <property type="entry name" value="Restriction endonuclease-like"/>
    <property type="match status" value="1"/>
</dbReference>
<comment type="caution">
    <text evidence="3">The sequence shown here is derived from an EMBL/GenBank/DDBJ whole genome shotgun (WGS) entry which is preliminary data.</text>
</comment>
<name>A0A367YQY6_9ACTN</name>
<feature type="domain" description="YqaJ viral recombinase" evidence="2">
    <location>
        <begin position="14"/>
        <end position="153"/>
    </location>
</feature>
<dbReference type="InterPro" id="IPR011335">
    <property type="entry name" value="Restrct_endonuc-II-like"/>
</dbReference>
<evidence type="ECO:0000259" key="2">
    <source>
        <dbReference type="Pfam" id="PF09588"/>
    </source>
</evidence>
<dbReference type="EMBL" id="QOUI01000012">
    <property type="protein sequence ID" value="RCK68306.1"/>
    <property type="molecule type" value="Genomic_DNA"/>
</dbReference>
<dbReference type="PANTHER" id="PTHR46609">
    <property type="entry name" value="EXONUCLEASE, PHAGE-TYPE/RECB, C-TERMINAL DOMAIN-CONTAINING PROTEIN"/>
    <property type="match status" value="1"/>
</dbReference>
<dbReference type="PANTHER" id="PTHR46609:SF6">
    <property type="entry name" value="EXONUCLEASE, PHAGE-TYPE_RECB, C-TERMINAL DOMAIN-CONTAINING PROTEIN-RELATED"/>
    <property type="match status" value="1"/>
</dbReference>
<dbReference type="InterPro" id="IPR019080">
    <property type="entry name" value="YqaJ_viral_recombinase"/>
</dbReference>
<feature type="region of interest" description="Disordered" evidence="1">
    <location>
        <begin position="278"/>
        <end position="311"/>
    </location>
</feature>
<dbReference type="InterPro" id="IPR017482">
    <property type="entry name" value="Lambda-type_endonuclease"/>
</dbReference>
<accession>A0A367YQY6</accession>
<dbReference type="AlphaFoldDB" id="A0A367YQY6"/>
<protein>
    <recommendedName>
        <fullName evidence="2">YqaJ viral recombinase domain-containing protein</fullName>
    </recommendedName>
</protein>